<dbReference type="SUPFAM" id="SSF52317">
    <property type="entry name" value="Class I glutamine amidotransferase-like"/>
    <property type="match status" value="1"/>
</dbReference>
<dbReference type="Proteomes" id="UP000255303">
    <property type="component" value="Unassembled WGS sequence"/>
</dbReference>
<dbReference type="GO" id="GO:0016740">
    <property type="term" value="F:transferase activity"/>
    <property type="evidence" value="ECO:0007669"/>
    <property type="project" value="UniProtKB-KW"/>
</dbReference>
<evidence type="ECO:0000259" key="1">
    <source>
        <dbReference type="Pfam" id="PF00117"/>
    </source>
</evidence>
<dbReference type="InterPro" id="IPR017926">
    <property type="entry name" value="GATASE"/>
</dbReference>
<dbReference type="AlphaFoldDB" id="A0A379JPY2"/>
<dbReference type="CDD" id="cd01741">
    <property type="entry name" value="GATase1_1"/>
    <property type="match status" value="1"/>
</dbReference>
<gene>
    <name evidence="2" type="ORF">NCTC10692_01157</name>
</gene>
<dbReference type="PROSITE" id="PS51273">
    <property type="entry name" value="GATASE_TYPE_1"/>
    <property type="match status" value="1"/>
</dbReference>
<proteinExistence type="predicted"/>
<dbReference type="Gene3D" id="3.40.50.880">
    <property type="match status" value="1"/>
</dbReference>
<organism evidence="2 3">
    <name type="scientific">Ectopseudomonas oleovorans</name>
    <name type="common">Pseudomonas oleovorans</name>
    <dbReference type="NCBI Taxonomy" id="301"/>
    <lineage>
        <taxon>Bacteria</taxon>
        <taxon>Pseudomonadati</taxon>
        <taxon>Pseudomonadota</taxon>
        <taxon>Gammaproteobacteria</taxon>
        <taxon>Pseudomonadales</taxon>
        <taxon>Pseudomonadaceae</taxon>
        <taxon>Ectopseudomonas</taxon>
    </lineage>
</organism>
<dbReference type="Pfam" id="PF00117">
    <property type="entry name" value="GATase"/>
    <property type="match status" value="1"/>
</dbReference>
<name>A0A379JPY2_ECTOL</name>
<sequence length="239" mass="26674">MKQKPLLQLCIIENGLVPENLKPRFGSYPQMIIDWLSPHLPEAHFTVVSAVQGDKLPRADEFDGYLLTGSKHSVYERADWMLAEIELLRQARAMRRPIFGICFGHQLMADAFGGQTQKASQGWGVGAQHYDNSDEGPNSGASFIFHQDQVAKLPDEARCIGGSGHCSHGVLAYEFPALSVQYHPEFTRDYIRSLAEQFGGNLLPQEIAKQALSSLDQLEVDNKAVGHWAADFFRKHRPA</sequence>
<dbReference type="RefSeq" id="WP_074856393.1">
    <property type="nucleotide sequence ID" value="NZ_FNZC01000012.1"/>
</dbReference>
<feature type="domain" description="Glutamine amidotransferase" evidence="1">
    <location>
        <begin position="59"/>
        <end position="187"/>
    </location>
</feature>
<reference evidence="2 3" key="1">
    <citation type="submission" date="2018-06" db="EMBL/GenBank/DDBJ databases">
        <authorList>
            <consortium name="Pathogen Informatics"/>
            <person name="Doyle S."/>
        </authorList>
    </citation>
    <scope>NUCLEOTIDE SEQUENCE [LARGE SCALE GENOMIC DNA]</scope>
    <source>
        <strain evidence="2 3">NCTC10692</strain>
    </source>
</reference>
<dbReference type="InterPro" id="IPR044992">
    <property type="entry name" value="ChyE-like"/>
</dbReference>
<protein>
    <submittedName>
        <fullName evidence="2">Putative amidotransferase</fullName>
    </submittedName>
</protein>
<accession>A0A379JPY2</accession>
<evidence type="ECO:0000313" key="3">
    <source>
        <dbReference type="Proteomes" id="UP000255303"/>
    </source>
</evidence>
<keyword evidence="2" id="KW-0808">Transferase</keyword>
<dbReference type="GO" id="GO:0005829">
    <property type="term" value="C:cytosol"/>
    <property type="evidence" value="ECO:0007669"/>
    <property type="project" value="TreeGrafter"/>
</dbReference>
<dbReference type="PANTHER" id="PTHR42695:SF5">
    <property type="entry name" value="GLUTAMINE AMIDOTRANSFERASE YLR126C-RELATED"/>
    <property type="match status" value="1"/>
</dbReference>
<evidence type="ECO:0000313" key="2">
    <source>
        <dbReference type="EMBL" id="SUD50729.1"/>
    </source>
</evidence>
<dbReference type="InterPro" id="IPR029062">
    <property type="entry name" value="Class_I_gatase-like"/>
</dbReference>
<dbReference type="PANTHER" id="PTHR42695">
    <property type="entry name" value="GLUTAMINE AMIDOTRANSFERASE YLR126C-RELATED"/>
    <property type="match status" value="1"/>
</dbReference>
<dbReference type="EMBL" id="UGUV01000002">
    <property type="protein sequence ID" value="SUD50729.1"/>
    <property type="molecule type" value="Genomic_DNA"/>
</dbReference>